<proteinExistence type="predicted"/>
<organism evidence="1 2">
    <name type="scientific">Rhodococcus opacus</name>
    <name type="common">Nocardia opaca</name>
    <dbReference type="NCBI Taxonomy" id="37919"/>
    <lineage>
        <taxon>Bacteria</taxon>
        <taxon>Bacillati</taxon>
        <taxon>Actinomycetota</taxon>
        <taxon>Actinomycetes</taxon>
        <taxon>Mycobacteriales</taxon>
        <taxon>Nocardiaceae</taxon>
        <taxon>Rhodococcus</taxon>
    </lineage>
</organism>
<accession>A0A2S8IE64</accession>
<evidence type="ECO:0000313" key="2">
    <source>
        <dbReference type="Proteomes" id="UP000239290"/>
    </source>
</evidence>
<sequence length="95" mass="10600">MVSLVIPCRYVEQAKLLARVRASPQSVTYSELFNFCCDVFGDPRQHGTSHAVFKTPWPGDPRVNIQKSKGGKAKPYQVDQVLAAYDKLMKEADNG</sequence>
<dbReference type="AlphaFoldDB" id="A0A2S8IE64"/>
<comment type="caution">
    <text evidence="1">The sequence shown here is derived from an EMBL/GenBank/DDBJ whole genome shotgun (WGS) entry which is preliminary data.</text>
</comment>
<dbReference type="Proteomes" id="UP000239290">
    <property type="component" value="Unassembled WGS sequence"/>
</dbReference>
<evidence type="ECO:0008006" key="3">
    <source>
        <dbReference type="Google" id="ProtNLM"/>
    </source>
</evidence>
<evidence type="ECO:0000313" key="1">
    <source>
        <dbReference type="EMBL" id="PQP13064.1"/>
    </source>
</evidence>
<name>A0A2S8IE64_RHOOP</name>
<protein>
    <recommendedName>
        <fullName evidence="3">Toxin HicA</fullName>
    </recommendedName>
</protein>
<dbReference type="EMBL" id="PUIO01000103">
    <property type="protein sequence ID" value="PQP13064.1"/>
    <property type="molecule type" value="Genomic_DNA"/>
</dbReference>
<gene>
    <name evidence="1" type="ORF">C5613_42515</name>
</gene>
<reference evidence="2" key="1">
    <citation type="submission" date="2018-02" db="EMBL/GenBank/DDBJ databases">
        <title>Draft genome sequencing of Rhodococcus opacus KU647198.</title>
        <authorList>
            <person name="Zheng B.-X."/>
        </authorList>
    </citation>
    <scope>NUCLEOTIDE SEQUENCE [LARGE SCALE GENOMIC DNA]</scope>
    <source>
        <strain evidence="2">04-OD7</strain>
    </source>
</reference>